<evidence type="ECO:0000313" key="8">
    <source>
        <dbReference type="Proteomes" id="UP000244081"/>
    </source>
</evidence>
<feature type="domain" description="Fatty acid hydroxylase" evidence="6">
    <location>
        <begin position="87"/>
        <end position="223"/>
    </location>
</feature>
<organism evidence="7 8">
    <name type="scientific">Breoghania corrubedonensis</name>
    <dbReference type="NCBI Taxonomy" id="665038"/>
    <lineage>
        <taxon>Bacteria</taxon>
        <taxon>Pseudomonadati</taxon>
        <taxon>Pseudomonadota</taxon>
        <taxon>Alphaproteobacteria</taxon>
        <taxon>Hyphomicrobiales</taxon>
        <taxon>Stappiaceae</taxon>
        <taxon>Breoghania</taxon>
    </lineage>
</organism>
<dbReference type="EMBL" id="QAYG01000001">
    <property type="protein sequence ID" value="PTW62139.1"/>
    <property type="molecule type" value="Genomic_DNA"/>
</dbReference>
<evidence type="ECO:0000256" key="2">
    <source>
        <dbReference type="ARBA" id="ARBA00022692"/>
    </source>
</evidence>
<dbReference type="GO" id="GO:0016491">
    <property type="term" value="F:oxidoreductase activity"/>
    <property type="evidence" value="ECO:0007669"/>
    <property type="project" value="InterPro"/>
</dbReference>
<keyword evidence="4 5" id="KW-0472">Membrane</keyword>
<dbReference type="AlphaFoldDB" id="A0A2T5VEF4"/>
<name>A0A2T5VEF4_9HYPH</name>
<dbReference type="GO" id="GO:0016020">
    <property type="term" value="C:membrane"/>
    <property type="evidence" value="ECO:0007669"/>
    <property type="project" value="UniProtKB-SubCell"/>
</dbReference>
<keyword evidence="8" id="KW-1185">Reference proteome</keyword>
<feature type="transmembrane region" description="Helical" evidence="5">
    <location>
        <begin position="140"/>
        <end position="164"/>
    </location>
</feature>
<dbReference type="InterPro" id="IPR006694">
    <property type="entry name" value="Fatty_acid_hydroxylase"/>
</dbReference>
<dbReference type="GO" id="GO:0005506">
    <property type="term" value="F:iron ion binding"/>
    <property type="evidence" value="ECO:0007669"/>
    <property type="project" value="InterPro"/>
</dbReference>
<keyword evidence="2 5" id="KW-0812">Transmembrane</keyword>
<keyword evidence="3 5" id="KW-1133">Transmembrane helix</keyword>
<feature type="transmembrane region" description="Helical" evidence="5">
    <location>
        <begin position="6"/>
        <end position="26"/>
    </location>
</feature>
<proteinExistence type="predicted"/>
<evidence type="ECO:0000256" key="4">
    <source>
        <dbReference type="ARBA" id="ARBA00023136"/>
    </source>
</evidence>
<dbReference type="Pfam" id="PF04116">
    <property type="entry name" value="FA_hydroxylase"/>
    <property type="match status" value="1"/>
</dbReference>
<dbReference type="Proteomes" id="UP000244081">
    <property type="component" value="Unassembled WGS sequence"/>
</dbReference>
<reference evidence="7 8" key="1">
    <citation type="submission" date="2018-04" db="EMBL/GenBank/DDBJ databases">
        <title>Genomic Encyclopedia of Archaeal and Bacterial Type Strains, Phase II (KMG-II): from individual species to whole genera.</title>
        <authorList>
            <person name="Goeker M."/>
        </authorList>
    </citation>
    <scope>NUCLEOTIDE SEQUENCE [LARGE SCALE GENOMIC DNA]</scope>
    <source>
        <strain evidence="7 8">DSM 23382</strain>
    </source>
</reference>
<evidence type="ECO:0000256" key="5">
    <source>
        <dbReference type="SAM" id="Phobius"/>
    </source>
</evidence>
<dbReference type="PANTHER" id="PTHR11863">
    <property type="entry name" value="STEROL DESATURASE"/>
    <property type="match status" value="1"/>
</dbReference>
<evidence type="ECO:0000256" key="3">
    <source>
        <dbReference type="ARBA" id="ARBA00022989"/>
    </source>
</evidence>
<dbReference type="GO" id="GO:0008610">
    <property type="term" value="P:lipid biosynthetic process"/>
    <property type="evidence" value="ECO:0007669"/>
    <property type="project" value="InterPro"/>
</dbReference>
<comment type="caution">
    <text evidence="7">The sequence shown here is derived from an EMBL/GenBank/DDBJ whole genome shotgun (WGS) entry which is preliminary data.</text>
</comment>
<sequence length="281" mass="31158">MSELTIRIVIFAAIFAGMALFEVLAPRRPLRYGRGRRWVTNLAIVVIDSAILRVVFPMAAVGAALWAQTRGYGLFPALGVPPLVASVIAFVVLDFAVWFEHLVSHKLPVLWRIHRMHHADPDIDLTTALRFHPLEILISMVWKAAIVVALGAPALAVLVFEAVLNGGAMFNHSNVRLPGWLEAALRPVVVTPDMHRVHHSVIGCETDSNYGFNFSFWDRLCRTYVAQPQRGHEGMTIGLSSFQSAAPTGIVWSLLLPFRENTADGDEQEERQAPTEPVNRS</sequence>
<evidence type="ECO:0000259" key="6">
    <source>
        <dbReference type="Pfam" id="PF04116"/>
    </source>
</evidence>
<dbReference type="InterPro" id="IPR050307">
    <property type="entry name" value="Sterol_Desaturase_Related"/>
</dbReference>
<gene>
    <name evidence="7" type="ORF">C8N35_101176</name>
</gene>
<evidence type="ECO:0000313" key="7">
    <source>
        <dbReference type="EMBL" id="PTW62139.1"/>
    </source>
</evidence>
<evidence type="ECO:0000256" key="1">
    <source>
        <dbReference type="ARBA" id="ARBA00004370"/>
    </source>
</evidence>
<feature type="transmembrane region" description="Helical" evidence="5">
    <location>
        <begin position="38"/>
        <end position="67"/>
    </location>
</feature>
<feature type="transmembrane region" description="Helical" evidence="5">
    <location>
        <begin position="79"/>
        <end position="99"/>
    </location>
</feature>
<protein>
    <submittedName>
        <fullName evidence="7">Sterol desaturase/sphingolipid hydroxylase (Fatty acid hydroxylase superfamily)</fullName>
    </submittedName>
</protein>
<accession>A0A2T5VEF4</accession>
<comment type="subcellular location">
    <subcellularLocation>
        <location evidence="1">Membrane</location>
    </subcellularLocation>
</comment>